<keyword evidence="4" id="KW-1185">Reference proteome</keyword>
<feature type="signal peptide" evidence="1">
    <location>
        <begin position="1"/>
        <end position="21"/>
    </location>
</feature>
<comment type="caution">
    <text evidence="3">The sequence shown here is derived from an EMBL/GenBank/DDBJ whole genome shotgun (WGS) entry which is preliminary data.</text>
</comment>
<protein>
    <recommendedName>
        <fullName evidence="2">DUF4394 domain-containing protein</fullName>
    </recommendedName>
</protein>
<evidence type="ECO:0000313" key="4">
    <source>
        <dbReference type="Proteomes" id="UP001500621"/>
    </source>
</evidence>
<evidence type="ECO:0000313" key="3">
    <source>
        <dbReference type="EMBL" id="GAA4678659.1"/>
    </source>
</evidence>
<sequence length="275" mass="28240">MKRTIATLAAATLLGGGLAAAGTGSAAAAPSFARAFGLTATDQLISFRLNAPGQVQTLGKVRGLGADRSLVGMDIRPATGQLYAVGRQGGLFVVNKRTAAARKVGQLGEPLQGSSFGVDVNPAADALRIVSNTGQNLRYSFAARTTTVDTPLSTPDVEGTTRGITGAAYTNNDTSDVTGTALYDLSSAADTLVLQAPANGGTITTLGQLRRNAPAQVGFDIRSTLAGERTVGNEGFATFGASLYRIDLTTGEATAPRTIGKNRRVTDLAVVQPRR</sequence>
<dbReference type="EMBL" id="BAABIM010000001">
    <property type="protein sequence ID" value="GAA4678659.1"/>
    <property type="molecule type" value="Genomic_DNA"/>
</dbReference>
<keyword evidence="1" id="KW-0732">Signal</keyword>
<feature type="chain" id="PRO_5046926643" description="DUF4394 domain-containing protein" evidence="1">
    <location>
        <begin position="22"/>
        <end position="275"/>
    </location>
</feature>
<dbReference type="RefSeq" id="WP_345264210.1">
    <property type="nucleotide sequence ID" value="NZ_BAABIM010000001.1"/>
</dbReference>
<dbReference type="Proteomes" id="UP001500621">
    <property type="component" value="Unassembled WGS sequence"/>
</dbReference>
<dbReference type="SUPFAM" id="SSF63825">
    <property type="entry name" value="YWTD domain"/>
    <property type="match status" value="1"/>
</dbReference>
<organism evidence="3 4">
    <name type="scientific">Nocardioides nanhaiensis</name>
    <dbReference type="NCBI Taxonomy" id="1476871"/>
    <lineage>
        <taxon>Bacteria</taxon>
        <taxon>Bacillati</taxon>
        <taxon>Actinomycetota</taxon>
        <taxon>Actinomycetes</taxon>
        <taxon>Propionibacteriales</taxon>
        <taxon>Nocardioidaceae</taxon>
        <taxon>Nocardioides</taxon>
    </lineage>
</organism>
<proteinExistence type="predicted"/>
<accession>A0ABP8W1F0</accession>
<feature type="domain" description="DUF4394" evidence="2">
    <location>
        <begin position="43"/>
        <end position="269"/>
    </location>
</feature>
<evidence type="ECO:0000259" key="2">
    <source>
        <dbReference type="Pfam" id="PF14339"/>
    </source>
</evidence>
<name>A0ABP8W1F0_9ACTN</name>
<reference evidence="4" key="1">
    <citation type="journal article" date="2019" name="Int. J. Syst. Evol. Microbiol.">
        <title>The Global Catalogue of Microorganisms (GCM) 10K type strain sequencing project: providing services to taxonomists for standard genome sequencing and annotation.</title>
        <authorList>
            <consortium name="The Broad Institute Genomics Platform"/>
            <consortium name="The Broad Institute Genome Sequencing Center for Infectious Disease"/>
            <person name="Wu L."/>
            <person name="Ma J."/>
        </authorList>
    </citation>
    <scope>NUCLEOTIDE SEQUENCE [LARGE SCALE GENOMIC DNA]</scope>
    <source>
        <strain evidence="4">JCM 18127</strain>
    </source>
</reference>
<evidence type="ECO:0000256" key="1">
    <source>
        <dbReference type="SAM" id="SignalP"/>
    </source>
</evidence>
<dbReference type="InterPro" id="IPR025507">
    <property type="entry name" value="DUF4394"/>
</dbReference>
<gene>
    <name evidence="3" type="ORF">GCM10023226_14970</name>
</gene>
<dbReference type="Pfam" id="PF14339">
    <property type="entry name" value="DUF4394"/>
    <property type="match status" value="1"/>
</dbReference>